<dbReference type="InterPro" id="IPR020805">
    <property type="entry name" value="Cell_div_FtsZ_CS"/>
</dbReference>
<gene>
    <name evidence="8" type="primary">ftsZ</name>
    <name evidence="13" type="ORF">APZ16_05925</name>
</gene>
<dbReference type="FunFam" id="3.40.50.1440:FF:000023">
    <property type="entry name" value="Cell division protein FtsZ"/>
    <property type="match status" value="1"/>
</dbReference>
<evidence type="ECO:0000256" key="3">
    <source>
        <dbReference type="ARBA" id="ARBA00022618"/>
    </source>
</evidence>
<dbReference type="PANTHER" id="PTHR30314:SF3">
    <property type="entry name" value="MITOCHONDRIAL DIVISION PROTEIN FSZA"/>
    <property type="match status" value="1"/>
</dbReference>
<organism evidence="13 14">
    <name type="scientific">Hadarchaeum yellowstonense</name>
    <dbReference type="NCBI Taxonomy" id="1776334"/>
    <lineage>
        <taxon>Archaea</taxon>
        <taxon>Methanobacteriati</taxon>
        <taxon>Candidatus Hadarchaeota</taxon>
        <taxon>Candidatus Hadarchaeia</taxon>
        <taxon>Candidatus Hadarchaeales</taxon>
        <taxon>Candidatus Hadarchaeaceae</taxon>
        <taxon>Candidatus Hadarchaeum</taxon>
    </lineage>
</organism>
<evidence type="ECO:0000259" key="11">
    <source>
        <dbReference type="SMART" id="SM00864"/>
    </source>
</evidence>
<dbReference type="SUPFAM" id="SSF55307">
    <property type="entry name" value="Tubulin C-terminal domain-like"/>
    <property type="match status" value="1"/>
</dbReference>
<dbReference type="FunFam" id="3.30.1330.20:FF:000008">
    <property type="entry name" value="Cell division protein FtsZ"/>
    <property type="match status" value="1"/>
</dbReference>
<dbReference type="InterPro" id="IPR036525">
    <property type="entry name" value="Tubulin/FtsZ_GTPase_sf"/>
</dbReference>
<evidence type="ECO:0000256" key="9">
    <source>
        <dbReference type="NCBIfam" id="TIGR00065"/>
    </source>
</evidence>
<evidence type="ECO:0000256" key="7">
    <source>
        <dbReference type="ARBA" id="ARBA00023306"/>
    </source>
</evidence>
<dbReference type="NCBIfam" id="TIGR00065">
    <property type="entry name" value="ftsZ"/>
    <property type="match status" value="1"/>
</dbReference>
<comment type="function">
    <text evidence="8">Essential cell division protein that forms a contractile ring structure (Z ring) at the future cell division site. The regulation of the ring assembly controls the timing and the location of cell division. One of the functions of the FtsZ ring is to recruit other cell division proteins to the septum to produce a new cell wall between the dividing cells. Binds GTP and shows GTPase activity.</text>
</comment>
<dbReference type="AlphaFoldDB" id="A0A147JUL4"/>
<dbReference type="STRING" id="1776334.APZ16_05925"/>
<dbReference type="InterPro" id="IPR018316">
    <property type="entry name" value="Tubulin/FtsZ_2-layer-sand-dom"/>
</dbReference>
<evidence type="ECO:0000256" key="6">
    <source>
        <dbReference type="ARBA" id="ARBA00023210"/>
    </source>
</evidence>
<protein>
    <recommendedName>
        <fullName evidence="8 9">Cell division protein FtsZ</fullName>
    </recommendedName>
</protein>
<dbReference type="EMBL" id="LQMQ01000048">
    <property type="protein sequence ID" value="KUO40134.1"/>
    <property type="molecule type" value="Genomic_DNA"/>
</dbReference>
<dbReference type="GO" id="GO:0003924">
    <property type="term" value="F:GTPase activity"/>
    <property type="evidence" value="ECO:0007669"/>
    <property type="project" value="UniProtKB-UniRule"/>
</dbReference>
<evidence type="ECO:0000256" key="5">
    <source>
        <dbReference type="ARBA" id="ARBA00023134"/>
    </source>
</evidence>
<dbReference type="SMART" id="SM00864">
    <property type="entry name" value="Tubulin"/>
    <property type="match status" value="1"/>
</dbReference>
<evidence type="ECO:0000313" key="13">
    <source>
        <dbReference type="EMBL" id="KUO40134.1"/>
    </source>
</evidence>
<comment type="similarity">
    <text evidence="1 8 10">Belongs to the FtsZ family.</text>
</comment>
<keyword evidence="4 8" id="KW-0547">Nucleotide-binding</keyword>
<feature type="domain" description="Tubulin/FtsZ 2-layer sandwich" evidence="12">
    <location>
        <begin position="228"/>
        <end position="345"/>
    </location>
</feature>
<dbReference type="InterPro" id="IPR008280">
    <property type="entry name" value="Tub_FtsZ_C"/>
</dbReference>
<evidence type="ECO:0000259" key="12">
    <source>
        <dbReference type="SMART" id="SM00865"/>
    </source>
</evidence>
<proteinExistence type="inferred from homology"/>
<comment type="subunit">
    <text evidence="8">Homodimer. Polymerizes to form a dynamic ring structure in a strictly GTP-dependent manner. Interacts directly with several other division proteins.</text>
</comment>
<dbReference type="GO" id="GO:0051258">
    <property type="term" value="P:protein polymerization"/>
    <property type="evidence" value="ECO:0007669"/>
    <property type="project" value="UniProtKB-UniRule"/>
</dbReference>
<reference evidence="13 14" key="1">
    <citation type="journal article" date="2016" name="Nat. Microbiol.">
        <title>Genomic inference of the metabolism of cosmopolitan subsurface Archaea, Hadesarchaea.</title>
        <authorList>
            <person name="Baker B.J."/>
            <person name="Saw J.H."/>
            <person name="Lind A.E."/>
            <person name="Lazar C.S."/>
            <person name="Hinrichs K.-U."/>
            <person name="Teske A.P."/>
            <person name="Ettema T.J."/>
        </authorList>
    </citation>
    <scope>NUCLEOTIDE SEQUENCE [LARGE SCALE GENOMIC DNA]</scope>
</reference>
<dbReference type="GO" id="GO:0032153">
    <property type="term" value="C:cell division site"/>
    <property type="evidence" value="ECO:0007669"/>
    <property type="project" value="UniProtKB-UniRule"/>
</dbReference>
<dbReference type="Proteomes" id="UP000074294">
    <property type="component" value="Unassembled WGS sequence"/>
</dbReference>
<keyword evidence="3 8" id="KW-0132">Cell division</keyword>
<dbReference type="GO" id="GO:0043093">
    <property type="term" value="P:FtsZ-dependent cytokinesis"/>
    <property type="evidence" value="ECO:0007669"/>
    <property type="project" value="UniProtKB-UniRule"/>
</dbReference>
<evidence type="ECO:0000256" key="10">
    <source>
        <dbReference type="RuleBase" id="RU003360"/>
    </source>
</evidence>
<evidence type="ECO:0000256" key="1">
    <source>
        <dbReference type="ARBA" id="ARBA00009690"/>
    </source>
</evidence>
<keyword evidence="6 8" id="KW-0717">Septation</keyword>
<evidence type="ECO:0000256" key="2">
    <source>
        <dbReference type="ARBA" id="ARBA00022490"/>
    </source>
</evidence>
<evidence type="ECO:0000256" key="8">
    <source>
        <dbReference type="HAMAP-Rule" id="MF_00909"/>
    </source>
</evidence>
<dbReference type="InterPro" id="IPR003008">
    <property type="entry name" value="Tubulin_FtsZ_GTPase"/>
</dbReference>
<dbReference type="Pfam" id="PF00091">
    <property type="entry name" value="Tubulin"/>
    <property type="match status" value="1"/>
</dbReference>
<evidence type="ECO:0000256" key="4">
    <source>
        <dbReference type="ARBA" id="ARBA00022741"/>
    </source>
</evidence>
<dbReference type="InterPro" id="IPR045061">
    <property type="entry name" value="FtsZ/CetZ"/>
</dbReference>
<dbReference type="SUPFAM" id="SSF52490">
    <property type="entry name" value="Tubulin nucleotide-binding domain-like"/>
    <property type="match status" value="1"/>
</dbReference>
<comment type="caution">
    <text evidence="13">The sequence shown here is derived from an EMBL/GenBank/DDBJ whole genome shotgun (WGS) entry which is preliminary data.</text>
</comment>
<dbReference type="CDD" id="cd02201">
    <property type="entry name" value="FtsZ_type1"/>
    <property type="match status" value="1"/>
</dbReference>
<dbReference type="InterPro" id="IPR037103">
    <property type="entry name" value="Tubulin/FtsZ-like_C"/>
</dbReference>
<comment type="subcellular location">
    <subcellularLocation>
        <location evidence="8">Cytoplasm</location>
    </subcellularLocation>
    <text evidence="8">Assembles at midcell at the inner surface of the cytoplasmic membrane.</text>
</comment>
<sequence>MTKAVVATPEKPKSSEAKTVTTEELEQILQRAKARIIAVGCGGAGCNTISRMMGVGIRGAQTIAINTDAQDLLYTTADRKILIGKDITGGLGAGNDPEKGEAAAREDEAIIKDHIYGADLVFVTCGLGGGTGTGSAPVVAEIAKKLGALTVSVVTLPFTVEGTRRRKNAEQGLAKLRAVSDTVVVIPNDKLMQLAPDLPIGAAFKVSDQLLIDAIKGITEMITMPGLINLDFADVRTVLKNGGVAMIGIGESDTVNRSEEAVEEALNSPLLDVDITGAKGALINIVGSPDLTLEEAQKIVAKVAESLDPNAHVIWGAQISQEMKNSVRVMVVLSGVHSPYAVGPGEQPAKPGEPIDLGLGYL</sequence>
<dbReference type="SMART" id="SM00865">
    <property type="entry name" value="Tubulin_C"/>
    <property type="match status" value="1"/>
</dbReference>
<keyword evidence="5 8" id="KW-0342">GTP-binding</keyword>
<feature type="binding site" evidence="8">
    <location>
        <begin position="130"/>
        <end position="132"/>
    </location>
    <ligand>
        <name>GTP</name>
        <dbReference type="ChEBI" id="CHEBI:37565"/>
    </ligand>
</feature>
<dbReference type="Pfam" id="PF12327">
    <property type="entry name" value="FtsZ_C"/>
    <property type="match status" value="1"/>
</dbReference>
<dbReference type="HAMAP" id="MF_00909">
    <property type="entry name" value="FtsZ"/>
    <property type="match status" value="1"/>
</dbReference>
<dbReference type="InterPro" id="IPR000158">
    <property type="entry name" value="Cell_div_FtsZ"/>
</dbReference>
<dbReference type="GO" id="GO:0005737">
    <property type="term" value="C:cytoplasm"/>
    <property type="evidence" value="ECO:0007669"/>
    <property type="project" value="UniProtKB-SubCell"/>
</dbReference>
<dbReference type="GO" id="GO:0005525">
    <property type="term" value="F:GTP binding"/>
    <property type="evidence" value="ECO:0007669"/>
    <property type="project" value="UniProtKB-UniRule"/>
</dbReference>
<accession>A0A147JUL4</accession>
<feature type="binding site" evidence="8">
    <location>
        <position position="165"/>
    </location>
    <ligand>
        <name>GTP</name>
        <dbReference type="ChEBI" id="CHEBI:37565"/>
    </ligand>
</feature>
<dbReference type="PROSITE" id="PS01135">
    <property type="entry name" value="FTSZ_2"/>
    <property type="match status" value="1"/>
</dbReference>
<keyword evidence="7 8" id="KW-0131">Cell cycle</keyword>
<dbReference type="PROSITE" id="PS01134">
    <property type="entry name" value="FTSZ_1"/>
    <property type="match status" value="1"/>
</dbReference>
<dbReference type="Gene3D" id="3.40.50.1440">
    <property type="entry name" value="Tubulin/FtsZ, GTPase domain"/>
    <property type="match status" value="1"/>
</dbReference>
<dbReference type="PRINTS" id="PR00423">
    <property type="entry name" value="CELLDVISFTSZ"/>
</dbReference>
<evidence type="ECO:0000313" key="14">
    <source>
        <dbReference type="Proteomes" id="UP000074294"/>
    </source>
</evidence>
<feature type="binding site" evidence="8">
    <location>
        <position position="208"/>
    </location>
    <ligand>
        <name>GTP</name>
        <dbReference type="ChEBI" id="CHEBI:37565"/>
    </ligand>
</feature>
<name>A0A147JUL4_HADYE</name>
<feature type="binding site" evidence="8">
    <location>
        <position position="161"/>
    </location>
    <ligand>
        <name>GTP</name>
        <dbReference type="ChEBI" id="CHEBI:37565"/>
    </ligand>
</feature>
<keyword evidence="2 8" id="KW-0963">Cytoplasm</keyword>
<dbReference type="Gene3D" id="3.30.1330.20">
    <property type="entry name" value="Tubulin/FtsZ, C-terminal domain"/>
    <property type="match status" value="1"/>
</dbReference>
<dbReference type="PANTHER" id="PTHR30314">
    <property type="entry name" value="CELL DIVISION PROTEIN FTSZ-RELATED"/>
    <property type="match status" value="1"/>
</dbReference>
<feature type="domain" description="Tubulin/FtsZ GTPase" evidence="11">
    <location>
        <begin position="35"/>
        <end position="226"/>
    </location>
</feature>
<dbReference type="InterPro" id="IPR024757">
    <property type="entry name" value="FtsZ_C"/>
</dbReference>
<feature type="binding site" evidence="8">
    <location>
        <begin position="43"/>
        <end position="47"/>
    </location>
    <ligand>
        <name>GTP</name>
        <dbReference type="ChEBI" id="CHEBI:37565"/>
    </ligand>
</feature>